<feature type="transmembrane region" description="Helical" evidence="1">
    <location>
        <begin position="168"/>
        <end position="189"/>
    </location>
</feature>
<keyword evidence="1" id="KW-0472">Membrane</keyword>
<feature type="transmembrane region" description="Helical" evidence="1">
    <location>
        <begin position="93"/>
        <end position="116"/>
    </location>
</feature>
<protein>
    <recommendedName>
        <fullName evidence="4">DUF2269 family protein</fullName>
    </recommendedName>
</protein>
<keyword evidence="1" id="KW-1133">Transmembrane helix</keyword>
<proteinExistence type="predicted"/>
<comment type="caution">
    <text evidence="2">The sequence shown here is derived from an EMBL/GenBank/DDBJ whole genome shotgun (WGS) entry which is preliminary data.</text>
</comment>
<feature type="transmembrane region" description="Helical" evidence="1">
    <location>
        <begin position="67"/>
        <end position="87"/>
    </location>
</feature>
<evidence type="ECO:0008006" key="4">
    <source>
        <dbReference type="Google" id="ProtNLM"/>
    </source>
</evidence>
<dbReference type="Proteomes" id="UP001596097">
    <property type="component" value="Unassembled WGS sequence"/>
</dbReference>
<feature type="transmembrane region" description="Helical" evidence="1">
    <location>
        <begin position="222"/>
        <end position="239"/>
    </location>
</feature>
<keyword evidence="1" id="KW-0812">Transmembrane</keyword>
<keyword evidence="3" id="KW-1185">Reference proteome</keyword>
<sequence>MSETLAAVEAVHGFNGYSLAILLHIVLFAYWLGGDLGVFYSSRFILREDLSPQTRGTALKIMHGVDLAPRICLVLFLPSGITLMAWGPLGDEFFVNGPLLALVWVASLIWLAIAVYDYFRGTATRFGHTIARLDLVVRYGLGATLLGIGAYTMVVAEPFGVDTNPKWLGAKLAAYALCILCGVLIRWKLRSFGPAFGRLMATGSTPEVERDLRSSLRGCEPYVFAIWGFVLLAAVLGVIKPGSTAF</sequence>
<organism evidence="2 3">
    <name type="scientific">Mumia xiangluensis</name>
    <dbReference type="NCBI Taxonomy" id="1678900"/>
    <lineage>
        <taxon>Bacteria</taxon>
        <taxon>Bacillati</taxon>
        <taxon>Actinomycetota</taxon>
        <taxon>Actinomycetes</taxon>
        <taxon>Propionibacteriales</taxon>
        <taxon>Nocardioidaceae</taxon>
        <taxon>Mumia</taxon>
    </lineage>
</organism>
<feature type="transmembrane region" description="Helical" evidence="1">
    <location>
        <begin position="136"/>
        <end position="156"/>
    </location>
</feature>
<evidence type="ECO:0000313" key="3">
    <source>
        <dbReference type="Proteomes" id="UP001596097"/>
    </source>
</evidence>
<accession>A0ABW1QUT7</accession>
<evidence type="ECO:0000313" key="2">
    <source>
        <dbReference type="EMBL" id="MFC6151685.1"/>
    </source>
</evidence>
<name>A0ABW1QUT7_9ACTN</name>
<dbReference type="EMBL" id="JBHSQL010000023">
    <property type="protein sequence ID" value="MFC6151685.1"/>
    <property type="molecule type" value="Genomic_DNA"/>
</dbReference>
<dbReference type="RefSeq" id="WP_205602989.1">
    <property type="nucleotide sequence ID" value="NZ_JBHSQL010000023.1"/>
</dbReference>
<gene>
    <name evidence="2" type="ORF">ACFPYK_19940</name>
</gene>
<reference evidence="3" key="1">
    <citation type="journal article" date="2019" name="Int. J. Syst. Evol. Microbiol.">
        <title>The Global Catalogue of Microorganisms (GCM) 10K type strain sequencing project: providing services to taxonomists for standard genome sequencing and annotation.</title>
        <authorList>
            <consortium name="The Broad Institute Genomics Platform"/>
            <consortium name="The Broad Institute Genome Sequencing Center for Infectious Disease"/>
            <person name="Wu L."/>
            <person name="Ma J."/>
        </authorList>
    </citation>
    <scope>NUCLEOTIDE SEQUENCE [LARGE SCALE GENOMIC DNA]</scope>
    <source>
        <strain evidence="3">CGMCC 4.7198</strain>
    </source>
</reference>
<feature type="transmembrane region" description="Helical" evidence="1">
    <location>
        <begin position="20"/>
        <end position="46"/>
    </location>
</feature>
<evidence type="ECO:0000256" key="1">
    <source>
        <dbReference type="SAM" id="Phobius"/>
    </source>
</evidence>